<dbReference type="GO" id="GO:0004399">
    <property type="term" value="F:histidinol dehydrogenase activity"/>
    <property type="evidence" value="ECO:0007669"/>
    <property type="project" value="UniProtKB-UniRule"/>
</dbReference>
<evidence type="ECO:0000256" key="1">
    <source>
        <dbReference type="ARBA" id="ARBA00003850"/>
    </source>
</evidence>
<feature type="active site" description="Proton acceptor" evidence="12 14">
    <location>
        <position position="322"/>
    </location>
</feature>
<proteinExistence type="inferred from homology"/>
<evidence type="ECO:0000256" key="14">
    <source>
        <dbReference type="PIRSR" id="PIRSR000099-1"/>
    </source>
</evidence>
<dbReference type="GO" id="GO:0051287">
    <property type="term" value="F:NAD binding"/>
    <property type="evidence" value="ECO:0007669"/>
    <property type="project" value="InterPro"/>
</dbReference>
<feature type="binding site" evidence="12 16">
    <location>
        <position position="254"/>
    </location>
    <ligand>
        <name>substrate</name>
    </ligand>
</feature>
<evidence type="ECO:0000256" key="6">
    <source>
        <dbReference type="ARBA" id="ARBA00022723"/>
    </source>
</evidence>
<dbReference type="PANTHER" id="PTHR21256:SF2">
    <property type="entry name" value="HISTIDINE BIOSYNTHESIS TRIFUNCTIONAL PROTEIN"/>
    <property type="match status" value="1"/>
</dbReference>
<dbReference type="HAMAP" id="MF_01024">
    <property type="entry name" value="HisD"/>
    <property type="match status" value="1"/>
</dbReference>
<feature type="binding site" evidence="12 16">
    <location>
        <position position="323"/>
    </location>
    <ligand>
        <name>substrate</name>
    </ligand>
</feature>
<feature type="binding site" evidence="12 15">
    <location>
        <position position="122"/>
    </location>
    <ligand>
        <name>NAD(+)</name>
        <dbReference type="ChEBI" id="CHEBI:57540"/>
    </ligand>
</feature>
<keyword evidence="9 12" id="KW-0520">NAD</keyword>
<evidence type="ECO:0000256" key="18">
    <source>
        <dbReference type="RuleBase" id="RU004175"/>
    </source>
</evidence>
<dbReference type="FunFam" id="3.40.50.1980:FF:000026">
    <property type="entry name" value="Histidinol dehydrogenase"/>
    <property type="match status" value="1"/>
</dbReference>
<keyword evidence="8 12" id="KW-0560">Oxidoreductase</keyword>
<dbReference type="Gene3D" id="3.40.50.1980">
    <property type="entry name" value="Nitrogenase molybdenum iron protein domain"/>
    <property type="match status" value="2"/>
</dbReference>
<feature type="binding site" evidence="12 15">
    <location>
        <position position="209"/>
    </location>
    <ligand>
        <name>NAD(+)</name>
        <dbReference type="ChEBI" id="CHEBI:57540"/>
    </ligand>
</feature>
<feature type="binding site" evidence="12 17">
    <location>
        <position position="415"/>
    </location>
    <ligand>
        <name>Zn(2+)</name>
        <dbReference type="ChEBI" id="CHEBI:29105"/>
    </ligand>
</feature>
<evidence type="ECO:0000313" key="20">
    <source>
        <dbReference type="Proteomes" id="UP000447876"/>
    </source>
</evidence>
<gene>
    <name evidence="12 19" type="primary">hisD</name>
    <name evidence="19" type="ORF">GNP95_19155</name>
</gene>
<dbReference type="FunFam" id="3.40.50.1980:FF:000001">
    <property type="entry name" value="Histidinol dehydrogenase"/>
    <property type="match status" value="1"/>
</dbReference>
<dbReference type="PANTHER" id="PTHR21256">
    <property type="entry name" value="HISTIDINOL DEHYDROGENASE HDH"/>
    <property type="match status" value="1"/>
</dbReference>
<dbReference type="InterPro" id="IPR022695">
    <property type="entry name" value="Histidinol_DH_monofunct"/>
</dbReference>
<comment type="function">
    <text evidence="1 12">Catalyzes the sequential NAD-dependent oxidations of L-histidinol to L-histidinaldehyde and then to L-histidine.</text>
</comment>
<dbReference type="PROSITE" id="PS00611">
    <property type="entry name" value="HISOL_DEHYDROGENASE"/>
    <property type="match status" value="1"/>
</dbReference>
<dbReference type="PRINTS" id="PR00083">
    <property type="entry name" value="HOLDHDRGNASE"/>
</dbReference>
<reference evidence="19 20" key="1">
    <citation type="submission" date="2019-11" db="EMBL/GenBank/DDBJ databases">
        <title>Draft genome sequences of five Paenibacillus species of dairy origin.</title>
        <authorList>
            <person name="Olajide A.M."/>
            <person name="Chen S."/>
            <person name="Lapointe G."/>
        </authorList>
    </citation>
    <scope>NUCLEOTIDE SEQUENCE [LARGE SCALE GENOMIC DNA]</scope>
    <source>
        <strain evidence="19 20">12CR55</strain>
    </source>
</reference>
<organism evidence="19 20">
    <name type="scientific">Paenibacillus woosongensis</name>
    <dbReference type="NCBI Taxonomy" id="307580"/>
    <lineage>
        <taxon>Bacteria</taxon>
        <taxon>Bacillati</taxon>
        <taxon>Bacillota</taxon>
        <taxon>Bacilli</taxon>
        <taxon>Bacillales</taxon>
        <taxon>Paenibacillaceae</taxon>
        <taxon>Paenibacillus</taxon>
    </lineage>
</organism>
<evidence type="ECO:0000256" key="2">
    <source>
        <dbReference type="ARBA" id="ARBA00004940"/>
    </source>
</evidence>
<dbReference type="EMBL" id="WNZW01000009">
    <property type="protein sequence ID" value="MUG47096.1"/>
    <property type="molecule type" value="Genomic_DNA"/>
</dbReference>
<dbReference type="UniPathway" id="UPA00031">
    <property type="reaction ID" value="UER00014"/>
</dbReference>
<dbReference type="InterPro" id="IPR001692">
    <property type="entry name" value="Histidinol_DH_CS"/>
</dbReference>
<feature type="binding site" evidence="12 16">
    <location>
        <position position="232"/>
    </location>
    <ligand>
        <name>substrate</name>
    </ligand>
</feature>
<feature type="binding site" evidence="12 16">
    <location>
        <position position="257"/>
    </location>
    <ligand>
        <name>substrate</name>
    </ligand>
</feature>
<dbReference type="EC" id="1.1.1.23" evidence="4 12"/>
<comment type="cofactor">
    <cofactor evidence="12 17">
        <name>Zn(2+)</name>
        <dbReference type="ChEBI" id="CHEBI:29105"/>
    </cofactor>
    <text evidence="12 17">Binds 1 zinc ion per subunit.</text>
</comment>
<evidence type="ECO:0000256" key="10">
    <source>
        <dbReference type="ARBA" id="ARBA00023102"/>
    </source>
</evidence>
<dbReference type="GO" id="GO:0005829">
    <property type="term" value="C:cytosol"/>
    <property type="evidence" value="ECO:0007669"/>
    <property type="project" value="TreeGrafter"/>
</dbReference>
<evidence type="ECO:0000256" key="12">
    <source>
        <dbReference type="HAMAP-Rule" id="MF_01024"/>
    </source>
</evidence>
<evidence type="ECO:0000256" key="8">
    <source>
        <dbReference type="ARBA" id="ARBA00023002"/>
    </source>
</evidence>
<dbReference type="InterPro" id="IPR016161">
    <property type="entry name" value="Ald_DH/histidinol_DH"/>
</dbReference>
<feature type="active site" description="Proton acceptor" evidence="12 14">
    <location>
        <position position="323"/>
    </location>
</feature>
<dbReference type="GO" id="GO:0008270">
    <property type="term" value="F:zinc ion binding"/>
    <property type="evidence" value="ECO:0007669"/>
    <property type="project" value="UniProtKB-UniRule"/>
</dbReference>
<feature type="binding site" evidence="12 16">
    <location>
        <position position="415"/>
    </location>
    <ligand>
        <name>substrate</name>
    </ligand>
</feature>
<feature type="binding site" evidence="12 17">
    <location>
        <position position="356"/>
    </location>
    <ligand>
        <name>Zn(2+)</name>
        <dbReference type="ChEBI" id="CHEBI:29105"/>
    </ligand>
</feature>
<sequence>MRIVSAGQFQLKREVDYGSPEQNAVVKTIVSAVKNEGDAALLKYTEKLDGMKLSPETLRVTEEEMRSAYDKVEPSFVAAISAAAANIRAYHARQKRNSWMDLQPDGSMLGQIIRPLKRVGVYVPGGKASYPSSVLMNVIPAQVAGVPEIVMVTPPATSGKEGIDPYILVAAAEAGVNEIYRVGGAQAIAALAYGTETIAPVDKICGPGNIYVALAKREVYGAVDIDSIAGPSEIAVLADDSADPAYVAADLLSQAEHDEMASAILVTTSEAFAKACQEEVQRQLAVLPRRDIAAASIENYGVILLVDSIEEGIGVINQLAPEHFELMVEEPMAYLGLVENAGAIFLGPYSSEPVGDYFAGPNHIIPTNGTARYSSPVDVDDFIKKSSLIYYSKEALLKNGETIMELARREGLEGHARAIEIRMRKEGKAGNVDDNKL</sequence>
<feature type="binding site" evidence="12 17">
    <location>
        <position position="254"/>
    </location>
    <ligand>
        <name>Zn(2+)</name>
        <dbReference type="ChEBI" id="CHEBI:29105"/>
    </ligand>
</feature>
<dbReference type="SUPFAM" id="SSF53720">
    <property type="entry name" value="ALDH-like"/>
    <property type="match status" value="1"/>
</dbReference>
<evidence type="ECO:0000256" key="3">
    <source>
        <dbReference type="ARBA" id="ARBA00010178"/>
    </source>
</evidence>
<dbReference type="FunFam" id="1.20.5.1300:FF:000002">
    <property type="entry name" value="Histidinol dehydrogenase, chloroplastic"/>
    <property type="match status" value="1"/>
</dbReference>
<comment type="caution">
    <text evidence="19">The sequence shown here is derived from an EMBL/GenBank/DDBJ whole genome shotgun (WGS) entry which is preliminary data.</text>
</comment>
<dbReference type="OrthoDB" id="9805269at2"/>
<keyword evidence="5 12" id="KW-0028">Amino-acid biosynthesis</keyword>
<comment type="pathway">
    <text evidence="2 12">Amino-acid biosynthesis; L-histidine biosynthesis; L-histidine from 5-phospho-alpha-D-ribose 1-diphosphate: step 9/9.</text>
</comment>
<dbReference type="Proteomes" id="UP000447876">
    <property type="component" value="Unassembled WGS sequence"/>
</dbReference>
<dbReference type="NCBIfam" id="TIGR00069">
    <property type="entry name" value="hisD"/>
    <property type="match status" value="1"/>
</dbReference>
<protein>
    <recommendedName>
        <fullName evidence="4 12">Histidinol dehydrogenase</fullName>
        <shortName evidence="12">HDH</shortName>
        <ecNumber evidence="4 12">1.1.1.23</ecNumber>
    </recommendedName>
</protein>
<evidence type="ECO:0000256" key="15">
    <source>
        <dbReference type="PIRSR" id="PIRSR000099-2"/>
    </source>
</evidence>
<evidence type="ECO:0000256" key="17">
    <source>
        <dbReference type="PIRSR" id="PIRSR000099-4"/>
    </source>
</evidence>
<dbReference type="RefSeq" id="WP_155612473.1">
    <property type="nucleotide sequence ID" value="NZ_WNZW01000009.1"/>
</dbReference>
<accession>A0A7X2Z576</accession>
<evidence type="ECO:0000256" key="11">
    <source>
        <dbReference type="ARBA" id="ARBA00049489"/>
    </source>
</evidence>
<keyword evidence="7 12" id="KW-0862">Zinc</keyword>
<feature type="binding site" evidence="12 16">
    <location>
        <position position="356"/>
    </location>
    <ligand>
        <name>substrate</name>
    </ligand>
</feature>
<name>A0A7X2Z576_9BACL</name>
<feature type="binding site" evidence="12 15">
    <location>
        <position position="186"/>
    </location>
    <ligand>
        <name>NAD(+)</name>
        <dbReference type="ChEBI" id="CHEBI:57540"/>
    </ligand>
</feature>
<evidence type="ECO:0000256" key="4">
    <source>
        <dbReference type="ARBA" id="ARBA00012965"/>
    </source>
</evidence>
<evidence type="ECO:0000256" key="13">
    <source>
        <dbReference type="PIRNR" id="PIRNR000099"/>
    </source>
</evidence>
<evidence type="ECO:0000256" key="9">
    <source>
        <dbReference type="ARBA" id="ARBA00023027"/>
    </source>
</evidence>
<dbReference type="PIRSF" id="PIRSF000099">
    <property type="entry name" value="Histidinol_dh"/>
    <property type="match status" value="1"/>
</dbReference>
<dbReference type="InterPro" id="IPR012131">
    <property type="entry name" value="Hstdl_DH"/>
</dbReference>
<evidence type="ECO:0000256" key="5">
    <source>
        <dbReference type="ARBA" id="ARBA00022605"/>
    </source>
</evidence>
<dbReference type="GO" id="GO:0000105">
    <property type="term" value="P:L-histidine biosynthetic process"/>
    <property type="evidence" value="ECO:0007669"/>
    <property type="project" value="UniProtKB-UniRule"/>
</dbReference>
<dbReference type="Pfam" id="PF00815">
    <property type="entry name" value="Histidinol_dh"/>
    <property type="match status" value="1"/>
</dbReference>
<feature type="binding site" evidence="12 17">
    <location>
        <position position="257"/>
    </location>
    <ligand>
        <name>Zn(2+)</name>
        <dbReference type="ChEBI" id="CHEBI:29105"/>
    </ligand>
</feature>
<dbReference type="CDD" id="cd06572">
    <property type="entry name" value="Histidinol_dh"/>
    <property type="match status" value="1"/>
</dbReference>
<evidence type="ECO:0000256" key="7">
    <source>
        <dbReference type="ARBA" id="ARBA00022833"/>
    </source>
</evidence>
<dbReference type="Gene3D" id="1.20.5.1300">
    <property type="match status" value="1"/>
</dbReference>
<comment type="catalytic activity">
    <reaction evidence="11 12">
        <text>L-histidinol + 2 NAD(+) + H2O = L-histidine + 2 NADH + 3 H(+)</text>
        <dbReference type="Rhea" id="RHEA:20641"/>
        <dbReference type="ChEBI" id="CHEBI:15377"/>
        <dbReference type="ChEBI" id="CHEBI:15378"/>
        <dbReference type="ChEBI" id="CHEBI:57540"/>
        <dbReference type="ChEBI" id="CHEBI:57595"/>
        <dbReference type="ChEBI" id="CHEBI:57699"/>
        <dbReference type="ChEBI" id="CHEBI:57945"/>
        <dbReference type="EC" id="1.1.1.23"/>
    </reaction>
</comment>
<comment type="similarity">
    <text evidence="3 12 13 18">Belongs to the histidinol dehydrogenase family.</text>
</comment>
<evidence type="ECO:0000313" key="19">
    <source>
        <dbReference type="EMBL" id="MUG47096.1"/>
    </source>
</evidence>
<feature type="binding site" evidence="12 16">
    <location>
        <position position="410"/>
    </location>
    <ligand>
        <name>substrate</name>
    </ligand>
</feature>
<evidence type="ECO:0000256" key="16">
    <source>
        <dbReference type="PIRSR" id="PIRSR000099-3"/>
    </source>
</evidence>
<dbReference type="AlphaFoldDB" id="A0A7X2Z576"/>
<keyword evidence="6 12" id="KW-0479">Metal-binding</keyword>
<keyword evidence="10 12" id="KW-0368">Histidine biosynthesis</keyword>